<reference evidence="3 4" key="1">
    <citation type="submission" date="2016-10" db="EMBL/GenBank/DDBJ databases">
        <authorList>
            <person name="de Groot N.N."/>
        </authorList>
    </citation>
    <scope>NUCLEOTIDE SEQUENCE [LARGE SCALE GENOMIC DNA]</scope>
    <source>
        <strain evidence="3 4">DSM 23413</strain>
    </source>
</reference>
<dbReference type="InterPro" id="IPR001932">
    <property type="entry name" value="PPM-type_phosphatase-like_dom"/>
</dbReference>
<name>A0A1H5X934_9RHOB</name>
<accession>A0A1H5X934</accession>
<dbReference type="SMART" id="SM00331">
    <property type="entry name" value="PP2C_SIG"/>
    <property type="match status" value="1"/>
</dbReference>
<feature type="domain" description="PPM-type phosphatase" evidence="2">
    <location>
        <begin position="13"/>
        <end position="306"/>
    </location>
</feature>
<protein>
    <submittedName>
        <fullName evidence="3">Protein phosphatase</fullName>
    </submittedName>
</protein>
<dbReference type="RefSeq" id="WP_235003824.1">
    <property type="nucleotide sequence ID" value="NZ_FNVD01000010.1"/>
</dbReference>
<evidence type="ECO:0000256" key="1">
    <source>
        <dbReference type="SAM" id="MobiDB-lite"/>
    </source>
</evidence>
<dbReference type="EMBL" id="FNVD01000010">
    <property type="protein sequence ID" value="SEG08264.1"/>
    <property type="molecule type" value="Genomic_DNA"/>
</dbReference>
<dbReference type="CDD" id="cd00143">
    <property type="entry name" value="PP2Cc"/>
    <property type="match status" value="1"/>
</dbReference>
<proteinExistence type="predicted"/>
<dbReference type="Gene3D" id="3.60.40.10">
    <property type="entry name" value="PPM-type phosphatase domain"/>
    <property type="match status" value="1"/>
</dbReference>
<dbReference type="AlphaFoldDB" id="A0A1H5X934"/>
<dbReference type="SUPFAM" id="SSF81606">
    <property type="entry name" value="PP2C-like"/>
    <property type="match status" value="1"/>
</dbReference>
<gene>
    <name evidence="3" type="ORF">SAMN05421751_11054</name>
</gene>
<dbReference type="Proteomes" id="UP000236742">
    <property type="component" value="Unassembled WGS sequence"/>
</dbReference>
<dbReference type="PROSITE" id="PS51746">
    <property type="entry name" value="PPM_2"/>
    <property type="match status" value="1"/>
</dbReference>
<feature type="compositionally biased region" description="Low complexity" evidence="1">
    <location>
        <begin position="274"/>
        <end position="286"/>
    </location>
</feature>
<keyword evidence="4" id="KW-1185">Reference proteome</keyword>
<organism evidence="3 4">
    <name type="scientific">Jhaorihella thermophila</name>
    <dbReference type="NCBI Taxonomy" id="488547"/>
    <lineage>
        <taxon>Bacteria</taxon>
        <taxon>Pseudomonadati</taxon>
        <taxon>Pseudomonadota</taxon>
        <taxon>Alphaproteobacteria</taxon>
        <taxon>Rhodobacterales</taxon>
        <taxon>Paracoccaceae</taxon>
        <taxon>Jhaorihella</taxon>
    </lineage>
</organism>
<evidence type="ECO:0000313" key="4">
    <source>
        <dbReference type="Proteomes" id="UP000236742"/>
    </source>
</evidence>
<sequence>MMMSKQPSSAEITYDVASAVSIGGRDCQEDAIVADFPQGAGYGFVVLADGMGGHAAGDIASRIVVTEVFSELKLQSNDLARFARDINPILRQAARAANACVMAHANADPGTRGMGATLLAPVLLGNRLHWISVGDSPLYLFRDGKLRQLNEDHSLAPQIDHMVRSGRMTEDRGRNHPDRNCLTSVLIGLEIPRLDCPERPVILEPGDIVIASSDGLQFLDESDIAALLNLMRDETSASIAAALMNAIEELADPDQDNVALAVIRLPFDQGSESQQPVAPEPVAQPAHDMAHASGRRGRMTVMASRSKSGVAMMCRIGNARGQEI</sequence>
<feature type="region of interest" description="Disordered" evidence="1">
    <location>
        <begin position="271"/>
        <end position="296"/>
    </location>
</feature>
<dbReference type="Pfam" id="PF13672">
    <property type="entry name" value="PP2C_2"/>
    <property type="match status" value="1"/>
</dbReference>
<dbReference type="SMART" id="SM00332">
    <property type="entry name" value="PP2Cc"/>
    <property type="match status" value="1"/>
</dbReference>
<dbReference type="InterPro" id="IPR036457">
    <property type="entry name" value="PPM-type-like_dom_sf"/>
</dbReference>
<evidence type="ECO:0000313" key="3">
    <source>
        <dbReference type="EMBL" id="SEG08264.1"/>
    </source>
</evidence>
<evidence type="ECO:0000259" key="2">
    <source>
        <dbReference type="PROSITE" id="PS51746"/>
    </source>
</evidence>